<protein>
    <recommendedName>
        <fullName evidence="3">Alkylated DNA repair protein AlkB homologue 8 N-terminal domain-containing protein</fullName>
    </recommendedName>
</protein>
<dbReference type="AlphaFoldDB" id="A0AAZ1X4D2"/>
<dbReference type="GO" id="GO:0006260">
    <property type="term" value="P:DNA replication"/>
    <property type="evidence" value="ECO:0007669"/>
    <property type="project" value="TreeGrafter"/>
</dbReference>
<gene>
    <name evidence="4" type="primary">ARNTL2</name>
</gene>
<keyword evidence="2" id="KW-0472">Membrane</keyword>
<organism evidence="4 5">
    <name type="scientific">Oreochromis aureus</name>
    <name type="common">Israeli tilapia</name>
    <name type="synonym">Chromis aureus</name>
    <dbReference type="NCBI Taxonomy" id="47969"/>
    <lineage>
        <taxon>Eukaryota</taxon>
        <taxon>Metazoa</taxon>
        <taxon>Chordata</taxon>
        <taxon>Craniata</taxon>
        <taxon>Vertebrata</taxon>
        <taxon>Euteleostomi</taxon>
        <taxon>Actinopterygii</taxon>
        <taxon>Neopterygii</taxon>
        <taxon>Teleostei</taxon>
        <taxon>Neoteleostei</taxon>
        <taxon>Acanthomorphata</taxon>
        <taxon>Ovalentaria</taxon>
        <taxon>Cichlomorphae</taxon>
        <taxon>Cichliformes</taxon>
        <taxon>Cichlidae</taxon>
        <taxon>African cichlids</taxon>
        <taxon>Pseudocrenilabrinae</taxon>
        <taxon>Oreochromini</taxon>
        <taxon>Oreochromis</taxon>
    </lineage>
</organism>
<dbReference type="GO" id="GO:0008168">
    <property type="term" value="F:methyltransferase activity"/>
    <property type="evidence" value="ECO:0007669"/>
    <property type="project" value="InterPro"/>
</dbReference>
<keyword evidence="5" id="KW-1185">Reference proteome</keyword>
<feature type="transmembrane region" description="Helical" evidence="2">
    <location>
        <begin position="71"/>
        <end position="92"/>
    </location>
</feature>
<evidence type="ECO:0000313" key="4">
    <source>
        <dbReference type="Ensembl" id="ENSOABP00000062552.1"/>
    </source>
</evidence>
<feature type="compositionally biased region" description="Polar residues" evidence="1">
    <location>
        <begin position="318"/>
        <end position="328"/>
    </location>
</feature>
<dbReference type="PANTHER" id="PTHR14389:SF3">
    <property type="entry name" value="PROTEIN FAM111A-LIKE"/>
    <property type="match status" value="1"/>
</dbReference>
<evidence type="ECO:0000259" key="3">
    <source>
        <dbReference type="Pfam" id="PF09004"/>
    </source>
</evidence>
<evidence type="ECO:0000256" key="1">
    <source>
        <dbReference type="SAM" id="MobiDB-lite"/>
    </source>
</evidence>
<dbReference type="Proteomes" id="UP000472276">
    <property type="component" value="Unassembled WGS sequence"/>
</dbReference>
<sequence>MIVDTRKKRRPHQPLIIRGLEVERVSSFRYLGVYISEDLTWTLNTTQLIKKAQHRLYFLRRLRKFGMSAKILCSFYSCTVESTLTSCITAWYGSTTAMDSKRLQRVITTSIYNHRVQRRAASILKDPTHPQHRLFTLLPPRRRFRSVKSRTSRLNNSFFPTCADENIIIQLGKEDKKSIVATHFPCSCIDDGESLIISCRAEKVEGKIQHSKIVHPKEHYSVFYIDTVGGLHTKTKELFKNNDVKQFKNLCVYGEKGITVAEALKRDGRFIDDLGYFELSNNQDPKRLTVCTQKVEKLHQKQFKIRLPKDKKEHNGKSQESPSNNSQSKCERRSGSEIVYLAQQEGIRVKTAVKETRSTESQEENFGKIQQSFSQVHRVRKLLELGKSVCKVVVKDVSMFDTFILTSAHLFKGYVEGKKLQQDVEVFAIFDYEEPEPVTKFYYFRAENTFTDFDADLDYAVLEAQNIKVPPGLLSEFGPLPANGEACIIGHPAGGEKMDPTCIIETDKRGQAIDEHLYQYKNLVIIKTISDWLKEHGIDEILIGGSKAGKVVTYHTFMYHGASGSPVFDGLGRVFGLHTAGYICDSVNSDESVIEYAIPLLTIFENFVGNLKESENEELLKKVEKAAKRNPHLKAILSAEEPMEVS</sequence>
<dbReference type="GO" id="GO:0000785">
    <property type="term" value="C:chromatin"/>
    <property type="evidence" value="ECO:0007669"/>
    <property type="project" value="TreeGrafter"/>
</dbReference>
<dbReference type="InterPro" id="IPR009003">
    <property type="entry name" value="Peptidase_S1_PA"/>
</dbReference>
<dbReference type="Pfam" id="PF13365">
    <property type="entry name" value="Trypsin_2"/>
    <property type="match status" value="1"/>
</dbReference>
<dbReference type="Pfam" id="PF09004">
    <property type="entry name" value="ALKBH8_N"/>
    <property type="match status" value="1"/>
</dbReference>
<dbReference type="Ensembl" id="ENSOABT00000082776.1">
    <property type="protein sequence ID" value="ENSOABP00000062552.1"/>
    <property type="gene ID" value="ENSOABG00000037126.1"/>
</dbReference>
<name>A0AAZ1X4D2_OREAU</name>
<keyword evidence="2" id="KW-1133">Transmembrane helix</keyword>
<dbReference type="SUPFAM" id="SSF50494">
    <property type="entry name" value="Trypsin-like serine proteases"/>
    <property type="match status" value="1"/>
</dbReference>
<reference evidence="4" key="2">
    <citation type="submission" date="2025-08" db="UniProtKB">
        <authorList>
            <consortium name="Ensembl"/>
        </authorList>
    </citation>
    <scope>IDENTIFICATION</scope>
</reference>
<dbReference type="Gene3D" id="2.40.10.10">
    <property type="entry name" value="Trypsin-like serine proteases"/>
    <property type="match status" value="1"/>
</dbReference>
<feature type="region of interest" description="Disordered" evidence="1">
    <location>
        <begin position="306"/>
        <end position="332"/>
    </location>
</feature>
<feature type="compositionally biased region" description="Basic and acidic residues" evidence="1">
    <location>
        <begin position="307"/>
        <end position="317"/>
    </location>
</feature>
<proteinExistence type="predicted"/>
<reference evidence="5" key="1">
    <citation type="submission" date="2020-03" db="EMBL/GenBank/DDBJ databases">
        <title>Evolution of repeat sequences and sex chromosomes of tilapia species revealed by chromosome-level genomes.</title>
        <authorList>
            <person name="Xu L."/>
            <person name="Tao W."/>
            <person name="Wang D."/>
            <person name="Zhou Q."/>
        </authorList>
    </citation>
    <scope>NUCLEOTIDE SEQUENCE [LARGE SCALE GENOMIC DNA]</scope>
    <source>
        <strain evidence="5">Israel</strain>
    </source>
</reference>
<dbReference type="InterPro" id="IPR043504">
    <property type="entry name" value="Peptidase_S1_PA_chymotrypsin"/>
</dbReference>
<dbReference type="InterPro" id="IPR015095">
    <property type="entry name" value="AlkB_hom8_N"/>
</dbReference>
<accession>A0AAZ1X4D2</accession>
<dbReference type="PANTHER" id="PTHR14389">
    <property type="entry name" value="SI:CH1073-475A24.1"/>
    <property type="match status" value="1"/>
</dbReference>
<dbReference type="GO" id="GO:0005634">
    <property type="term" value="C:nucleus"/>
    <property type="evidence" value="ECO:0007669"/>
    <property type="project" value="TreeGrafter"/>
</dbReference>
<feature type="domain" description="Alkylated DNA repair protein AlkB homologue 8 N-terminal" evidence="3">
    <location>
        <begin position="41"/>
        <end position="82"/>
    </location>
</feature>
<reference evidence="4" key="3">
    <citation type="submission" date="2025-09" db="UniProtKB">
        <authorList>
            <consortium name="Ensembl"/>
        </authorList>
    </citation>
    <scope>IDENTIFICATION</scope>
</reference>
<evidence type="ECO:0000313" key="5">
    <source>
        <dbReference type="Proteomes" id="UP000472276"/>
    </source>
</evidence>
<dbReference type="GO" id="GO:0016706">
    <property type="term" value="F:2-oxoglutarate-dependent dioxygenase activity"/>
    <property type="evidence" value="ECO:0007669"/>
    <property type="project" value="InterPro"/>
</dbReference>
<evidence type="ECO:0000256" key="2">
    <source>
        <dbReference type="SAM" id="Phobius"/>
    </source>
</evidence>
<keyword evidence="2" id="KW-0812">Transmembrane</keyword>